<dbReference type="RefSeq" id="WP_078786890.1">
    <property type="nucleotide sequence ID" value="NZ_FMTO01000004.1"/>
</dbReference>
<feature type="coiled-coil region" evidence="1">
    <location>
        <begin position="143"/>
        <end position="170"/>
    </location>
</feature>
<keyword evidence="1" id="KW-0175">Coiled coil</keyword>
<reference evidence="3 4" key="1">
    <citation type="submission" date="2017-02" db="EMBL/GenBank/DDBJ databases">
        <authorList>
            <person name="Peterson S.W."/>
        </authorList>
    </citation>
    <scope>NUCLEOTIDE SEQUENCE [LARGE SCALE GENOMIC DNA]</scope>
    <source>
        <strain evidence="3 4">ATCC 17233</strain>
    </source>
</reference>
<keyword evidence="4" id="KW-1185">Reference proteome</keyword>
<feature type="signal peptide" evidence="2">
    <location>
        <begin position="1"/>
        <end position="19"/>
    </location>
</feature>
<feature type="chain" id="PRO_5039189219" evidence="2">
    <location>
        <begin position="20"/>
        <end position="535"/>
    </location>
</feature>
<name>A0A1T4M1U5_9FIRM</name>
<organism evidence="3 4">
    <name type="scientific">Eubacterium ruminantium</name>
    <dbReference type="NCBI Taxonomy" id="42322"/>
    <lineage>
        <taxon>Bacteria</taxon>
        <taxon>Bacillati</taxon>
        <taxon>Bacillota</taxon>
        <taxon>Clostridia</taxon>
        <taxon>Eubacteriales</taxon>
        <taxon>Eubacteriaceae</taxon>
        <taxon>Eubacterium</taxon>
    </lineage>
</organism>
<protein>
    <submittedName>
        <fullName evidence="3">Uncharacterized protein</fullName>
    </submittedName>
</protein>
<evidence type="ECO:0000313" key="4">
    <source>
        <dbReference type="Proteomes" id="UP000189857"/>
    </source>
</evidence>
<gene>
    <name evidence="3" type="ORF">SAMN02745110_01054</name>
</gene>
<proteinExistence type="predicted"/>
<dbReference type="OrthoDB" id="1826321at2"/>
<evidence type="ECO:0000313" key="3">
    <source>
        <dbReference type="EMBL" id="SJZ60855.1"/>
    </source>
</evidence>
<sequence length="535" mass="61384">MKKRRMLVTMAAVSLLSFASCGKKSKTIDDYDIDNDTNISSEAATVETNDSNEPVHWSEKYTLSDSKITNVIVRVDYENADDEKQTISTVKFEEMNKDYIKNLCDKVFDSEPIVYDANAKTKRYYEDKIKLNEDCLNIYNQFMPGNKDNIEKLNKNINTLKDEMENAPENVDNDYSYGGYIGNINGTEYYMCLGNRNFDEMTQLPTTFAFDGRIISLFRSDSLSMFNSDDSNSFKGSYNDDQIAEANKVRYFEQYPFDSSLGWPKNIENKANSKQDVLLEKAKEFVNQLGFSDYMYNGQYYNILYYKGVDRDVFKALEVYDENLEFTRISDFEGYAFVFSITGETSKIFGSYDLIMPAYTEKLDCADPRSYISVYVTDNGVVGCSITNPATLIKSEDVSSIISFNDFKDIYQNNYNDESIYNIPTNSEATVINLENILLTSFPIKSDEKGVYKYVPAYLLYSKFLAPNSPFDSKSYQRYIKPFVLVNAIDGSIIKIEDNLTDYPDGFYHGNESMEIYFGGIQNNNQQGEGETKYK</sequence>
<dbReference type="AlphaFoldDB" id="A0A1T4M1U5"/>
<dbReference type="EMBL" id="FUXA01000006">
    <property type="protein sequence ID" value="SJZ60855.1"/>
    <property type="molecule type" value="Genomic_DNA"/>
</dbReference>
<evidence type="ECO:0000256" key="1">
    <source>
        <dbReference type="SAM" id="Coils"/>
    </source>
</evidence>
<accession>A0A1T4M1U5</accession>
<dbReference type="PROSITE" id="PS51257">
    <property type="entry name" value="PROKAR_LIPOPROTEIN"/>
    <property type="match status" value="1"/>
</dbReference>
<evidence type="ECO:0000256" key="2">
    <source>
        <dbReference type="SAM" id="SignalP"/>
    </source>
</evidence>
<dbReference type="Proteomes" id="UP000189857">
    <property type="component" value="Unassembled WGS sequence"/>
</dbReference>
<keyword evidence="2" id="KW-0732">Signal</keyword>